<dbReference type="AlphaFoldDB" id="A0A9P1IMM5"/>
<gene>
    <name evidence="1" type="ORF">CAMP_LOCUS10042</name>
</gene>
<organism evidence="1 2">
    <name type="scientific">Caenorhabditis angaria</name>
    <dbReference type="NCBI Taxonomy" id="860376"/>
    <lineage>
        <taxon>Eukaryota</taxon>
        <taxon>Metazoa</taxon>
        <taxon>Ecdysozoa</taxon>
        <taxon>Nematoda</taxon>
        <taxon>Chromadorea</taxon>
        <taxon>Rhabditida</taxon>
        <taxon>Rhabditina</taxon>
        <taxon>Rhabditomorpha</taxon>
        <taxon>Rhabditoidea</taxon>
        <taxon>Rhabditidae</taxon>
        <taxon>Peloderinae</taxon>
        <taxon>Caenorhabditis</taxon>
    </lineage>
</organism>
<evidence type="ECO:0000313" key="1">
    <source>
        <dbReference type="EMBL" id="CAI5447405.1"/>
    </source>
</evidence>
<keyword evidence="2" id="KW-1185">Reference proteome</keyword>
<dbReference type="Proteomes" id="UP001152747">
    <property type="component" value="Unassembled WGS sequence"/>
</dbReference>
<proteinExistence type="predicted"/>
<reference evidence="1" key="1">
    <citation type="submission" date="2022-11" db="EMBL/GenBank/DDBJ databases">
        <authorList>
            <person name="Kikuchi T."/>
        </authorList>
    </citation>
    <scope>NUCLEOTIDE SEQUENCE</scope>
    <source>
        <strain evidence="1">PS1010</strain>
    </source>
</reference>
<dbReference type="EMBL" id="CANHGI010000004">
    <property type="protein sequence ID" value="CAI5447405.1"/>
    <property type="molecule type" value="Genomic_DNA"/>
</dbReference>
<protein>
    <submittedName>
        <fullName evidence="1">Uncharacterized protein</fullName>
    </submittedName>
</protein>
<accession>A0A9P1IMM5</accession>
<evidence type="ECO:0000313" key="2">
    <source>
        <dbReference type="Proteomes" id="UP001152747"/>
    </source>
</evidence>
<comment type="caution">
    <text evidence="1">The sequence shown here is derived from an EMBL/GenBank/DDBJ whole genome shotgun (WGS) entry which is preliminary data.</text>
</comment>
<sequence>MTNEGGKFAEAYQFFDSTIFRYTFVENRISLNLDQFLIQIFLEKQFQPGKFVNLSIVDDIYRLNYRNEETGLRTLIHIAKWRLEIVLIAVHKIQT</sequence>
<name>A0A9P1IMM5_9PELO</name>